<protein>
    <recommendedName>
        <fullName evidence="6">Short-chain dehydrogenase</fullName>
    </recommendedName>
</protein>
<evidence type="ECO:0000313" key="4">
    <source>
        <dbReference type="EMBL" id="KXU36345.1"/>
    </source>
</evidence>
<reference evidence="4 5" key="1">
    <citation type="submission" date="2016-02" db="EMBL/GenBank/DDBJ databases">
        <authorList>
            <person name="Wen L."/>
            <person name="He K."/>
            <person name="Yang H."/>
        </authorList>
    </citation>
    <scope>NUCLEOTIDE SEQUENCE [LARGE SCALE GENOMIC DNA]</scope>
    <source>
        <strain evidence="4 5">CV41</strain>
    </source>
</reference>
<keyword evidence="2" id="KW-0560">Oxidoreductase</keyword>
<proteinExistence type="inferred from homology"/>
<evidence type="ECO:0000313" key="5">
    <source>
        <dbReference type="Proteomes" id="UP000071392"/>
    </source>
</evidence>
<dbReference type="PANTHER" id="PTHR43976:SF16">
    <property type="entry name" value="SHORT-CHAIN DEHYDROGENASE_REDUCTASE FAMILY PROTEIN"/>
    <property type="match status" value="1"/>
</dbReference>
<dbReference type="PRINTS" id="PR00081">
    <property type="entry name" value="GDHRDH"/>
</dbReference>
<evidence type="ECO:0000256" key="2">
    <source>
        <dbReference type="ARBA" id="ARBA00023002"/>
    </source>
</evidence>
<evidence type="ECO:0008006" key="6">
    <source>
        <dbReference type="Google" id="ProtNLM"/>
    </source>
</evidence>
<dbReference type="PANTHER" id="PTHR43976">
    <property type="entry name" value="SHORT CHAIN DEHYDROGENASE"/>
    <property type="match status" value="1"/>
</dbReference>
<dbReference type="Gene3D" id="3.40.50.720">
    <property type="entry name" value="NAD(P)-binding Rossmann-like Domain"/>
    <property type="match status" value="1"/>
</dbReference>
<evidence type="ECO:0000256" key="3">
    <source>
        <dbReference type="RuleBase" id="RU000363"/>
    </source>
</evidence>
<dbReference type="AlphaFoldDB" id="A0A139SP15"/>
<evidence type="ECO:0000256" key="1">
    <source>
        <dbReference type="ARBA" id="ARBA00006484"/>
    </source>
</evidence>
<gene>
    <name evidence="4" type="ORF">AXK12_03405</name>
</gene>
<dbReference type="GO" id="GO:0016491">
    <property type="term" value="F:oxidoreductase activity"/>
    <property type="evidence" value="ECO:0007669"/>
    <property type="project" value="UniProtKB-KW"/>
</dbReference>
<organism evidence="4 5">
    <name type="scientific">Cephaloticoccus capnophilus</name>
    <dbReference type="NCBI Taxonomy" id="1548208"/>
    <lineage>
        <taxon>Bacteria</taxon>
        <taxon>Pseudomonadati</taxon>
        <taxon>Verrucomicrobiota</taxon>
        <taxon>Opitutia</taxon>
        <taxon>Opitutales</taxon>
        <taxon>Opitutaceae</taxon>
        <taxon>Cephaloticoccus</taxon>
    </lineage>
</organism>
<dbReference type="EMBL" id="LSZP01000027">
    <property type="protein sequence ID" value="KXU36345.1"/>
    <property type="molecule type" value="Genomic_DNA"/>
</dbReference>
<dbReference type="SUPFAM" id="SSF51735">
    <property type="entry name" value="NAD(P)-binding Rossmann-fold domains"/>
    <property type="match status" value="1"/>
</dbReference>
<dbReference type="InterPro" id="IPR036291">
    <property type="entry name" value="NAD(P)-bd_dom_sf"/>
</dbReference>
<dbReference type="InterPro" id="IPR051911">
    <property type="entry name" value="SDR_oxidoreductase"/>
</dbReference>
<sequence length="295" mass="32015">MTDSASRSNRRCARRHPKRLSEVYRTAFVTGASTGLGAAFAQMLLDEGLRVFGTARDISRLESLTAANRSFTPVVLDLADGAAAERVFSEASESAGGFDIVINNAGYSVFGDFAQTDFAYWQAQIEVMLVNTARLAHAALSTWQKAGDGERPKALVNVSSLAAEFPLPFQSGYNVVKAGLSALNESLIVETAGTSVRVIDLRPGDYRTDFGSSVMRPNHCSDAASTQAVWERFAAMMRSGPPPAHAAQCLRRALLRRHSGTLRCGRFFQVVLAPFLVRFASLGLKRRVQALYFGL</sequence>
<dbReference type="STRING" id="1548208.AXK12_03405"/>
<dbReference type="PRINTS" id="PR00080">
    <property type="entry name" value="SDRFAMILY"/>
</dbReference>
<dbReference type="RefSeq" id="WP_068711255.1">
    <property type="nucleotide sequence ID" value="NZ_LSZP01000027.1"/>
</dbReference>
<dbReference type="OrthoDB" id="190844at2"/>
<comment type="similarity">
    <text evidence="1 3">Belongs to the short-chain dehydrogenases/reductases (SDR) family.</text>
</comment>
<dbReference type="Pfam" id="PF00106">
    <property type="entry name" value="adh_short"/>
    <property type="match status" value="1"/>
</dbReference>
<dbReference type="InterPro" id="IPR002347">
    <property type="entry name" value="SDR_fam"/>
</dbReference>
<dbReference type="Proteomes" id="UP000071392">
    <property type="component" value="Unassembled WGS sequence"/>
</dbReference>
<comment type="caution">
    <text evidence="4">The sequence shown here is derived from an EMBL/GenBank/DDBJ whole genome shotgun (WGS) entry which is preliminary data.</text>
</comment>
<keyword evidence="5" id="KW-1185">Reference proteome</keyword>
<accession>A0A139SP15</accession>
<name>A0A139SP15_9BACT</name>